<sequence length="928" mass="102896">MATSFNDVGVTGPKVNKPALEFESETLTLADILHKYKLPRVVQCTGDNMPGRDTSNNVDFAQPLLAFCKNSVRKVCAYSVSFNANSRQYVPVGDDLLIPENYMGWFAVMGYPDVVTTDQSVPHYRTLAHLATSQCLTFLVGGNKPIEGIMMDGNKGKEKPIRCQILPGEVLRKGGNYIAQHGKDEKKKKKKKYKVEPPQGDLYLKCYDEHDREIFVHAKQECLIFIVSQSNGAVKTPILQMTSIISSYKFPLLVKLVYGRVPSIPCAFTGTLLLTDSGMSHTVVASTLFNVNNINLEIPLGSDMLFQVAQDTPGLRVSKAYEIALQACEMNVTSYMKNIKVIVGDPQLEHDHTETGSVNEYDNATPMPLADLQSSTKSLPETSTSIEGDIKIRHAASTRSRKSSFKILSTLPSMTNDILNDTLKSNSGLSNSRIQFQEDILESPGLSRFTTFDPPALTSTIPIKTGPQPNPKPDVEAGSINHIYEIENHSPREVDISSLTHPFPSPKSSPNDSLDPNYIQIWRNSDGFTAKKPDETPPISDENPTQKPKRHIAGNYLTSPIYNSDSQTQDGPQITEVNAQRKERVEKLPDRPPVPHRLNANKSSPLPPVPEQRLSDTHNKFRTFESHSVPSTPSDNSDLYINVGSMELHKMTLAESVRVIARSHSHNYDRISPHILEQDDHYQKPDTIVSNNNDSDYLTPIDCYFPNEHVTPPNLDQADNPYTDPDLDGYVFPGIAVANPGRRQVVDSGVYEEEDVGKDENGNVEVKGFGDEKHKYKTLKDVLGTSHPFEKPLQEPDQFSERTGISALKPSGKNISQLTFSKSLTSLHESSPSLPPRPTRLKKSASSSQADYSVSNKTLLLDELKHSGISISKQTELAIKGLQLADLTQLLSKTEDLDAMLIALLPKVGQLDLKRIAMCLRKMKVDIK</sequence>
<evidence type="ECO:0000313" key="3">
    <source>
        <dbReference type="Proteomes" id="UP001497497"/>
    </source>
</evidence>
<dbReference type="AlphaFoldDB" id="A0AAV2HBN9"/>
<evidence type="ECO:0008006" key="4">
    <source>
        <dbReference type="Google" id="ProtNLM"/>
    </source>
</evidence>
<name>A0AAV2HBN9_LYMST</name>
<comment type="caution">
    <text evidence="2">The sequence shown here is derived from an EMBL/GenBank/DDBJ whole genome shotgun (WGS) entry which is preliminary data.</text>
</comment>
<gene>
    <name evidence="2" type="ORF">GSLYS_00005245001</name>
</gene>
<reference evidence="2 3" key="1">
    <citation type="submission" date="2024-04" db="EMBL/GenBank/DDBJ databases">
        <authorList>
            <consortium name="Genoscope - CEA"/>
            <person name="William W."/>
        </authorList>
    </citation>
    <scope>NUCLEOTIDE SEQUENCE [LARGE SCALE GENOMIC DNA]</scope>
</reference>
<proteinExistence type="predicted"/>
<feature type="region of interest" description="Disordered" evidence="1">
    <location>
        <begin position="826"/>
        <end position="849"/>
    </location>
</feature>
<keyword evidence="3" id="KW-1185">Reference proteome</keyword>
<feature type="region of interest" description="Disordered" evidence="1">
    <location>
        <begin position="495"/>
        <end position="551"/>
    </location>
</feature>
<dbReference type="Proteomes" id="UP001497497">
    <property type="component" value="Unassembled WGS sequence"/>
</dbReference>
<protein>
    <recommendedName>
        <fullName evidence="4">CABIT domain-containing protein</fullName>
    </recommendedName>
</protein>
<feature type="region of interest" description="Disordered" evidence="1">
    <location>
        <begin position="457"/>
        <end position="476"/>
    </location>
</feature>
<evidence type="ECO:0000256" key="1">
    <source>
        <dbReference type="SAM" id="MobiDB-lite"/>
    </source>
</evidence>
<accession>A0AAV2HBN9</accession>
<organism evidence="2 3">
    <name type="scientific">Lymnaea stagnalis</name>
    <name type="common">Great pond snail</name>
    <name type="synonym">Helix stagnalis</name>
    <dbReference type="NCBI Taxonomy" id="6523"/>
    <lineage>
        <taxon>Eukaryota</taxon>
        <taxon>Metazoa</taxon>
        <taxon>Spiralia</taxon>
        <taxon>Lophotrochozoa</taxon>
        <taxon>Mollusca</taxon>
        <taxon>Gastropoda</taxon>
        <taxon>Heterobranchia</taxon>
        <taxon>Euthyneura</taxon>
        <taxon>Panpulmonata</taxon>
        <taxon>Hygrophila</taxon>
        <taxon>Lymnaeoidea</taxon>
        <taxon>Lymnaeidae</taxon>
        <taxon>Lymnaea</taxon>
    </lineage>
</organism>
<feature type="region of interest" description="Disordered" evidence="1">
    <location>
        <begin position="585"/>
        <end position="613"/>
    </location>
</feature>
<dbReference type="EMBL" id="CAXITT010000081">
    <property type="protein sequence ID" value="CAL1531150.1"/>
    <property type="molecule type" value="Genomic_DNA"/>
</dbReference>
<evidence type="ECO:0000313" key="2">
    <source>
        <dbReference type="EMBL" id="CAL1531150.1"/>
    </source>
</evidence>